<feature type="compositionally biased region" description="Acidic residues" evidence="4">
    <location>
        <begin position="881"/>
        <end position="890"/>
    </location>
</feature>
<dbReference type="AlphaFoldDB" id="A0A916VNH7"/>
<keyword evidence="6" id="KW-1185">Reference proteome</keyword>
<dbReference type="PANTHER" id="PTHR38340:SF1">
    <property type="entry name" value="S-LAYER PROTEIN"/>
    <property type="match status" value="1"/>
</dbReference>
<dbReference type="Gene3D" id="2.150.10.10">
    <property type="entry name" value="Serralysin-like metalloprotease, C-terminal"/>
    <property type="match status" value="2"/>
</dbReference>
<accession>A0A916VNH7</accession>
<sequence length="1259" mass="135700">MTSELITFESKDQNMWATGDALKLEWHEYFPLIGGDRVDWQIANVKVDGNGIVVADGRDISFDPKDRYDDLADGATKTIIISYDIEAKGETTKSETLTITATGTSFGTTFTVPDDAKADGGKYTFTVIKAEDIMGNPHNFDTVTPIDINWDLVGDLRKMIEAASSTVEEKAAHKNSMLHAAEVQLDHLNEEIVHMKDVISLTVKKEGLAIAIESAELAEHVVEGLETVLETVRLDKIAAEAAHAAAVAAKSAAHAAVSSADVALDLASGALDVAQNALSAIGGFISSWFGSSGEDEKNERDHKKGIFDGARGFLAERKHDLHEAERELDHAVDYLDRLVAREAQLLEQLAEAELHAAEDDLESLQELLISYEEQIATELFTLQSTFAERKITKLNDELAALETEAEHLREELAHEPDHARFSFFGTFFDFGHSETEDKLDSNLRRQSSVDAEIAELNRQIAENDFSFFPSVEEITGFITELESDISKAVEHKSLLQVLANEAGYAKDQVLDLLATGLDGSELKLTGKVDIDAHAQAGLQVDFVLDGGSVNSKIDYTLDTEIIHRDRTDSVDLKLMLTNQTTGDMVAFDTHSPSMQFYAGIVYDVGAKLSATFDMLAEIAGITLIDVPGDEPVQWSDEIRLSGWLDIFDYDSRTDASFEPPIPGLLGDILSVEFNFPSIETLGIEAKLKEEFYKDPAAFSLDGLADKLLNLFDFDPHISKEFKAFLAKHELESEVSGDGFVATLKSVLKNALDLLTAASDPTVDLDGDGVVPIFLLTKEGDDDELSDALFHINTYDDVVNDDGFDINKMGKFGFYMATGKSEPLVKVDVDVDQLIATIVSAIAEGGVPAEVLNPFDIGFDASDIFGGDEKDDEPKDDKTDPKDDEEVEEPDGPLTLDVGFEILDLHVSAEAGIEQKFGLSIDDMVFNVKLEGNKKTITYKALDKNFNVHGSDFHDKNGDGIIDYSISITPDAQLFNDTQIAFKLGYVLDLLKAHAKLGLDLPVSDIPGLSLLGIDPSFELELGLGPIVRLEGELEALTADLFEDIFEYHAGSATTTGTFEVFGITLNGSKTADKHVGHHNDDVLKGGGGSDKLLGKNGHDTLHGGNGHDKVIGGGGNDHATGGAGNDTLKGGGGHDTLIGDAGEDVLKGGGGKDTLSGGFHKDKLIGGGGNDTIEGGGGNDVLKGGGGSDVFVFDLSDGARTGIDKILGFNAAADTLQFTGIEKVDVKESADGTVIDFDGGEILLKNKKYLESELTIDFV</sequence>
<dbReference type="InterPro" id="IPR001343">
    <property type="entry name" value="Hemolysn_Ca-bd"/>
</dbReference>
<keyword evidence="3" id="KW-0175">Coiled coil</keyword>
<dbReference type="PRINTS" id="PR00313">
    <property type="entry name" value="CABNDNGRPT"/>
</dbReference>
<dbReference type="GO" id="GO:0005576">
    <property type="term" value="C:extracellular region"/>
    <property type="evidence" value="ECO:0007669"/>
    <property type="project" value="UniProtKB-SubCell"/>
</dbReference>
<dbReference type="InterPro" id="IPR050557">
    <property type="entry name" value="RTX_toxin/Mannuronan_C5-epim"/>
</dbReference>
<proteinExistence type="predicted"/>
<feature type="compositionally biased region" description="Basic and acidic residues" evidence="4">
    <location>
        <begin position="871"/>
        <end position="880"/>
    </location>
</feature>
<feature type="compositionally biased region" description="Gly residues" evidence="4">
    <location>
        <begin position="1111"/>
        <end position="1134"/>
    </location>
</feature>
<feature type="coiled-coil region" evidence="3">
    <location>
        <begin position="321"/>
        <end position="411"/>
    </location>
</feature>
<dbReference type="PROSITE" id="PS00330">
    <property type="entry name" value="HEMOLYSIN_CALCIUM"/>
    <property type="match status" value="2"/>
</dbReference>
<dbReference type="SUPFAM" id="SSF51120">
    <property type="entry name" value="beta-Roll"/>
    <property type="match status" value="2"/>
</dbReference>
<feature type="region of interest" description="Disordered" evidence="4">
    <location>
        <begin position="1093"/>
        <end position="1134"/>
    </location>
</feature>
<evidence type="ECO:0000256" key="4">
    <source>
        <dbReference type="SAM" id="MobiDB-lite"/>
    </source>
</evidence>
<dbReference type="InterPro" id="IPR011049">
    <property type="entry name" value="Serralysin-like_metalloprot_C"/>
</dbReference>
<evidence type="ECO:0000256" key="1">
    <source>
        <dbReference type="ARBA" id="ARBA00004613"/>
    </source>
</evidence>
<dbReference type="Pfam" id="PF00353">
    <property type="entry name" value="HemolysinCabind"/>
    <property type="match status" value="2"/>
</dbReference>
<dbReference type="GO" id="GO:0005509">
    <property type="term" value="F:calcium ion binding"/>
    <property type="evidence" value="ECO:0007669"/>
    <property type="project" value="InterPro"/>
</dbReference>
<gene>
    <name evidence="5" type="ORF">GCM10011498_09740</name>
</gene>
<comment type="caution">
    <text evidence="5">The sequence shown here is derived from an EMBL/GenBank/DDBJ whole genome shotgun (WGS) entry which is preliminary data.</text>
</comment>
<dbReference type="InterPro" id="IPR018511">
    <property type="entry name" value="Hemolysin-typ_Ca-bd_CS"/>
</dbReference>
<comment type="subcellular location">
    <subcellularLocation>
        <location evidence="1">Secreted</location>
    </subcellularLocation>
</comment>
<dbReference type="Proteomes" id="UP000628017">
    <property type="component" value="Unassembled WGS sequence"/>
</dbReference>
<dbReference type="EMBL" id="BMKA01000001">
    <property type="protein sequence ID" value="GGA11548.1"/>
    <property type="molecule type" value="Genomic_DNA"/>
</dbReference>
<evidence type="ECO:0000256" key="3">
    <source>
        <dbReference type="SAM" id="Coils"/>
    </source>
</evidence>
<organism evidence="5 6">
    <name type="scientific">Neptunicoccus cionae</name>
    <dbReference type="NCBI Taxonomy" id="2035344"/>
    <lineage>
        <taxon>Bacteria</taxon>
        <taxon>Pseudomonadati</taxon>
        <taxon>Pseudomonadota</taxon>
        <taxon>Alphaproteobacteria</taxon>
        <taxon>Rhodobacterales</taxon>
        <taxon>Paracoccaceae</taxon>
        <taxon>Neptunicoccus</taxon>
    </lineage>
</organism>
<reference evidence="5" key="1">
    <citation type="journal article" date="2014" name="Int. J. Syst. Evol. Microbiol.">
        <title>Complete genome sequence of Corynebacterium casei LMG S-19264T (=DSM 44701T), isolated from a smear-ripened cheese.</title>
        <authorList>
            <consortium name="US DOE Joint Genome Institute (JGI-PGF)"/>
            <person name="Walter F."/>
            <person name="Albersmeier A."/>
            <person name="Kalinowski J."/>
            <person name="Ruckert C."/>
        </authorList>
    </citation>
    <scope>NUCLEOTIDE SEQUENCE</scope>
    <source>
        <strain evidence="5">CGMCC 1.15880</strain>
    </source>
</reference>
<evidence type="ECO:0000313" key="6">
    <source>
        <dbReference type="Proteomes" id="UP000628017"/>
    </source>
</evidence>
<feature type="compositionally biased region" description="Basic and acidic residues" evidence="4">
    <location>
        <begin position="1093"/>
        <end position="1110"/>
    </location>
</feature>
<keyword evidence="2" id="KW-0964">Secreted</keyword>
<evidence type="ECO:0000256" key="2">
    <source>
        <dbReference type="ARBA" id="ARBA00022525"/>
    </source>
</evidence>
<name>A0A916VNH7_9RHOB</name>
<dbReference type="RefSeq" id="WP_188671432.1">
    <property type="nucleotide sequence ID" value="NZ_BMKA01000001.1"/>
</dbReference>
<dbReference type="PANTHER" id="PTHR38340">
    <property type="entry name" value="S-LAYER PROTEIN"/>
    <property type="match status" value="1"/>
</dbReference>
<feature type="region of interest" description="Disordered" evidence="4">
    <location>
        <begin position="864"/>
        <end position="892"/>
    </location>
</feature>
<reference evidence="5" key="2">
    <citation type="submission" date="2020-09" db="EMBL/GenBank/DDBJ databases">
        <authorList>
            <person name="Sun Q."/>
            <person name="Zhou Y."/>
        </authorList>
    </citation>
    <scope>NUCLEOTIDE SEQUENCE</scope>
    <source>
        <strain evidence="5">CGMCC 1.15880</strain>
    </source>
</reference>
<protein>
    <submittedName>
        <fullName evidence="5">Uncharacterized protein</fullName>
    </submittedName>
</protein>
<evidence type="ECO:0000313" key="5">
    <source>
        <dbReference type="EMBL" id="GGA11548.1"/>
    </source>
</evidence>